<dbReference type="InterPro" id="IPR048378">
    <property type="entry name" value="BFA1-like_C"/>
</dbReference>
<dbReference type="OrthoDB" id="516684at2"/>
<sequence>MLHFQDGGLPVQVVLLPDGASSNCPLTIKSGHSFVLEVGWLVEPNLRQRLIRRYSDRGSWVSLTLVREQRIKRSG</sequence>
<name>B4VZR8_9CYAN</name>
<dbReference type="EMBL" id="DS989863">
    <property type="protein sequence ID" value="EDX72589.1"/>
    <property type="molecule type" value="Genomic_DNA"/>
</dbReference>
<evidence type="ECO:0000259" key="1">
    <source>
        <dbReference type="Pfam" id="PF21053"/>
    </source>
</evidence>
<accession>B4VZR8</accession>
<dbReference type="RefSeq" id="WP_006104273.1">
    <property type="nucleotide sequence ID" value="NZ_DS989863.1"/>
</dbReference>
<feature type="domain" description="Biogenesis factor required for ATP synthase 1-like C-terminal" evidence="1">
    <location>
        <begin position="2"/>
        <end position="71"/>
    </location>
</feature>
<dbReference type="InterPro" id="IPR012674">
    <property type="entry name" value="Calycin"/>
</dbReference>
<dbReference type="eggNOG" id="ENOG502Z85V">
    <property type="taxonomic scope" value="Bacteria"/>
</dbReference>
<gene>
    <name evidence="2" type="ORF">MC7420_2497</name>
</gene>
<dbReference type="AlphaFoldDB" id="B4VZR8"/>
<organism evidence="2 3">
    <name type="scientific">Coleofasciculus chthonoplastes PCC 7420</name>
    <dbReference type="NCBI Taxonomy" id="118168"/>
    <lineage>
        <taxon>Bacteria</taxon>
        <taxon>Bacillati</taxon>
        <taxon>Cyanobacteriota</taxon>
        <taxon>Cyanophyceae</taxon>
        <taxon>Coleofasciculales</taxon>
        <taxon>Coleofasciculaceae</taxon>
        <taxon>Coleofasciculus</taxon>
    </lineage>
</organism>
<dbReference type="Pfam" id="PF21053">
    <property type="entry name" value="BFA1_C"/>
    <property type="match status" value="1"/>
</dbReference>
<protein>
    <recommendedName>
        <fullName evidence="1">Biogenesis factor required for ATP synthase 1-like C-terminal domain-containing protein</fullName>
    </recommendedName>
</protein>
<keyword evidence="3" id="KW-1185">Reference proteome</keyword>
<evidence type="ECO:0000313" key="2">
    <source>
        <dbReference type="EMBL" id="EDX72589.1"/>
    </source>
</evidence>
<evidence type="ECO:0000313" key="3">
    <source>
        <dbReference type="Proteomes" id="UP000003835"/>
    </source>
</evidence>
<dbReference type="STRING" id="118168.MC7420_2497"/>
<dbReference type="SUPFAM" id="SSF50814">
    <property type="entry name" value="Lipocalins"/>
    <property type="match status" value="1"/>
</dbReference>
<dbReference type="Gene3D" id="2.40.128.20">
    <property type="match status" value="1"/>
</dbReference>
<dbReference type="HOGENOM" id="CLU_2664762_0_0_3"/>
<proteinExistence type="predicted"/>
<dbReference type="Proteomes" id="UP000003835">
    <property type="component" value="Unassembled WGS sequence"/>
</dbReference>
<reference evidence="2 3" key="1">
    <citation type="submission" date="2008-07" db="EMBL/GenBank/DDBJ databases">
        <authorList>
            <person name="Tandeau de Marsac N."/>
            <person name="Ferriera S."/>
            <person name="Johnson J."/>
            <person name="Kravitz S."/>
            <person name="Beeson K."/>
            <person name="Sutton G."/>
            <person name="Rogers Y.-H."/>
            <person name="Friedman R."/>
            <person name="Frazier M."/>
            <person name="Venter J.C."/>
        </authorList>
    </citation>
    <scope>NUCLEOTIDE SEQUENCE [LARGE SCALE GENOMIC DNA]</scope>
    <source>
        <strain evidence="2 3">PCC 7420</strain>
    </source>
</reference>